<proteinExistence type="predicted"/>
<evidence type="ECO:0000313" key="1">
    <source>
        <dbReference type="EMBL" id="RDL13408.1"/>
    </source>
</evidence>
<dbReference type="Proteomes" id="UP000255365">
    <property type="component" value="Unassembled WGS sequence"/>
</dbReference>
<sequence>MKISDMDMERLVQAIGEATYSVVFAGIGEGTAPSELRAMANLNAEIMGRIMAVLRCGDEVGQEIFDLIDLDVARMKASYGQSFGELLGPGGTLSQLNKT</sequence>
<organism evidence="1 2">
    <name type="scientific">Pseudomonas jessenii</name>
    <dbReference type="NCBI Taxonomy" id="77298"/>
    <lineage>
        <taxon>Bacteria</taxon>
        <taxon>Pseudomonadati</taxon>
        <taxon>Pseudomonadota</taxon>
        <taxon>Gammaproteobacteria</taxon>
        <taxon>Pseudomonadales</taxon>
        <taxon>Pseudomonadaceae</taxon>
        <taxon>Pseudomonas</taxon>
    </lineage>
</organism>
<gene>
    <name evidence="1" type="ORF">DEU51_1255</name>
</gene>
<dbReference type="AlphaFoldDB" id="A0A370S0Z4"/>
<protein>
    <submittedName>
        <fullName evidence="1">Uncharacterized protein</fullName>
    </submittedName>
</protein>
<comment type="caution">
    <text evidence="1">The sequence shown here is derived from an EMBL/GenBank/DDBJ whole genome shotgun (WGS) entry which is preliminary data.</text>
</comment>
<name>A0A370S0Z4_PSEJE</name>
<dbReference type="RefSeq" id="WP_115148330.1">
    <property type="nucleotide sequence ID" value="NZ_QRAV01000025.1"/>
</dbReference>
<reference evidence="1 2" key="1">
    <citation type="submission" date="2018-07" db="EMBL/GenBank/DDBJ databases">
        <title>Genome sequencing of rice bacterial endophytes.</title>
        <authorList>
            <person name="Venturi V."/>
        </authorList>
    </citation>
    <scope>NUCLEOTIDE SEQUENCE [LARGE SCALE GENOMIC DNA]</scope>
    <source>
        <strain evidence="1 2">E2333</strain>
    </source>
</reference>
<accession>A0A370S0Z4</accession>
<evidence type="ECO:0000313" key="2">
    <source>
        <dbReference type="Proteomes" id="UP000255365"/>
    </source>
</evidence>
<dbReference type="EMBL" id="QRAV01000025">
    <property type="protein sequence ID" value="RDL13408.1"/>
    <property type="molecule type" value="Genomic_DNA"/>
</dbReference>